<dbReference type="Pfam" id="PF13460">
    <property type="entry name" value="NAD_binding_10"/>
    <property type="match status" value="1"/>
</dbReference>
<dbReference type="AlphaFoldDB" id="A0A4Q1CKV8"/>
<dbReference type="GO" id="GO:0016646">
    <property type="term" value="F:oxidoreductase activity, acting on the CH-NH group of donors, NAD or NADP as acceptor"/>
    <property type="evidence" value="ECO:0007669"/>
    <property type="project" value="TreeGrafter"/>
</dbReference>
<comment type="caution">
    <text evidence="2">The sequence shown here is derived from an EMBL/GenBank/DDBJ whole genome shotgun (WGS) entry which is preliminary data.</text>
</comment>
<dbReference type="PANTHER" id="PTHR43355:SF2">
    <property type="entry name" value="FLAVIN REDUCTASE (NADPH)"/>
    <property type="match status" value="1"/>
</dbReference>
<dbReference type="RefSeq" id="WP_129128976.1">
    <property type="nucleotide sequence ID" value="NZ_SDHW01000001.1"/>
</dbReference>
<evidence type="ECO:0000313" key="2">
    <source>
        <dbReference type="EMBL" id="RXK61603.1"/>
    </source>
</evidence>
<keyword evidence="3" id="KW-1185">Reference proteome</keyword>
<gene>
    <name evidence="2" type="ORF">ESA94_00890</name>
</gene>
<dbReference type="Proteomes" id="UP000290204">
    <property type="component" value="Unassembled WGS sequence"/>
</dbReference>
<protein>
    <submittedName>
        <fullName evidence="2">SDR family oxidoreductase</fullName>
    </submittedName>
</protein>
<name>A0A4Q1CKV8_9BACT</name>
<reference evidence="2 3" key="1">
    <citation type="submission" date="2019-01" db="EMBL/GenBank/DDBJ databases">
        <title>Lacibacter sp. strain TTM-7.</title>
        <authorList>
            <person name="Chen W.-M."/>
        </authorList>
    </citation>
    <scope>NUCLEOTIDE SEQUENCE [LARGE SCALE GENOMIC DNA]</scope>
    <source>
        <strain evidence="2 3">TTM-7</strain>
    </source>
</reference>
<evidence type="ECO:0000259" key="1">
    <source>
        <dbReference type="Pfam" id="PF13460"/>
    </source>
</evidence>
<dbReference type="PANTHER" id="PTHR43355">
    <property type="entry name" value="FLAVIN REDUCTASE (NADPH)"/>
    <property type="match status" value="1"/>
</dbReference>
<evidence type="ECO:0000313" key="3">
    <source>
        <dbReference type="Proteomes" id="UP000290204"/>
    </source>
</evidence>
<dbReference type="InterPro" id="IPR036291">
    <property type="entry name" value="NAD(P)-bd_dom_sf"/>
</dbReference>
<dbReference type="InterPro" id="IPR016040">
    <property type="entry name" value="NAD(P)-bd_dom"/>
</dbReference>
<accession>A0A4Q1CKV8</accession>
<dbReference type="SUPFAM" id="SSF51735">
    <property type="entry name" value="NAD(P)-binding Rossmann-fold domains"/>
    <property type="match status" value="1"/>
</dbReference>
<dbReference type="Gene3D" id="3.40.50.720">
    <property type="entry name" value="NAD(P)-binding Rossmann-like Domain"/>
    <property type="match status" value="1"/>
</dbReference>
<proteinExistence type="predicted"/>
<sequence>MKLIVFGATGQVGVQVVKQALWRGHEVKAYGRNVHQLADGDPKLQLIKGALFDEAEVYDAIKGCDAVISVIGGAFDGADKSRSLGMKNIIKQMTKAAVRRIVALGGMGILNADEKGLLIDQKDYPQEYLPVGNEHRKAYEYLNASSLDWTFVCSPDIINDGPTGNYITGKDYPPQPNLYRINAGDLAQFMLTELEENAYVKSRVGISAI</sequence>
<dbReference type="OrthoDB" id="9785372at2"/>
<dbReference type="CDD" id="cd05244">
    <property type="entry name" value="BVR-B_like_SDR_a"/>
    <property type="match status" value="1"/>
</dbReference>
<feature type="domain" description="NAD(P)-binding" evidence="1">
    <location>
        <begin position="7"/>
        <end position="196"/>
    </location>
</feature>
<dbReference type="EMBL" id="SDHW01000001">
    <property type="protein sequence ID" value="RXK61603.1"/>
    <property type="molecule type" value="Genomic_DNA"/>
</dbReference>
<organism evidence="2 3">
    <name type="scientific">Lacibacter luteus</name>
    <dbReference type="NCBI Taxonomy" id="2508719"/>
    <lineage>
        <taxon>Bacteria</taxon>
        <taxon>Pseudomonadati</taxon>
        <taxon>Bacteroidota</taxon>
        <taxon>Chitinophagia</taxon>
        <taxon>Chitinophagales</taxon>
        <taxon>Chitinophagaceae</taxon>
        <taxon>Lacibacter</taxon>
    </lineage>
</organism>
<dbReference type="InterPro" id="IPR051606">
    <property type="entry name" value="Polyketide_Oxido-like"/>
</dbReference>